<keyword evidence="3" id="KW-0413">Isomerase</keyword>
<evidence type="ECO:0000259" key="2">
    <source>
        <dbReference type="Pfam" id="PF00266"/>
    </source>
</evidence>
<dbReference type="InterPro" id="IPR015421">
    <property type="entry name" value="PyrdxlP-dep_Trfase_major"/>
</dbReference>
<dbReference type="Gene3D" id="3.90.1150.10">
    <property type="entry name" value="Aspartate Aminotransferase, domain 1"/>
    <property type="match status" value="1"/>
</dbReference>
<dbReference type="InterPro" id="IPR015424">
    <property type="entry name" value="PyrdxlP-dep_Trfase"/>
</dbReference>
<evidence type="ECO:0000313" key="3">
    <source>
        <dbReference type="EMBL" id="TWU19011.1"/>
    </source>
</evidence>
<sequence length="392" mass="43184">MSYRTHWQLDPQIDFLNHGSFGATPRVVTAAQRAFQDELEWDPIEFLAPERSLNSKLDHVRQIVSDLVGADPSDLAFVRNATEGVNAVLRSLPLDAGDEIMVTNHGYNACTNAADYVAKRSGATVRVAHIPFPLSGVDAVMDAVERELHGRTRLLLIDHVTSPTGVVFPIAPVIELAHQRGVRVLVDGAHGPGMVPLNLNTLDADYYTANHHKWLCGPKVSGLLWVAPQWHEEIRPTVISHAANRPQSDRSRFLAEFDWTGTFDPSPLLALPTAIDFLSSLFPAGMRGLMNANHAAAIAARNVLAETLEIDPPVPDAMLGSLVTVPLPAASSRSRDQWASLQQRLREHHRFELPVFPGFVAGTWFLRISLQAYNDIQQVERLAEVLRAELAS</sequence>
<dbReference type="InterPro" id="IPR000192">
    <property type="entry name" value="Aminotrans_V_dom"/>
</dbReference>
<keyword evidence="1" id="KW-0663">Pyridoxal phosphate</keyword>
<feature type="domain" description="Aminotransferase class V" evidence="2">
    <location>
        <begin position="51"/>
        <end position="382"/>
    </location>
</feature>
<dbReference type="EMBL" id="SJPU01000001">
    <property type="protein sequence ID" value="TWU19011.1"/>
    <property type="molecule type" value="Genomic_DNA"/>
</dbReference>
<dbReference type="PANTHER" id="PTHR43092:SF2">
    <property type="entry name" value="HERCYNYLCYSTEINE SULFOXIDE LYASE"/>
    <property type="match status" value="1"/>
</dbReference>
<protein>
    <submittedName>
        <fullName evidence="3">Isopenicillin N epimerase</fullName>
        <ecNumber evidence="3">5.1.1.17</ecNumber>
    </submittedName>
</protein>
<gene>
    <name evidence="3" type="primary">cefD</name>
    <name evidence="3" type="ORF">Poly21_11820</name>
</gene>
<dbReference type="InterPro" id="IPR015422">
    <property type="entry name" value="PyrdxlP-dep_Trfase_small"/>
</dbReference>
<dbReference type="RefSeq" id="WP_146405930.1">
    <property type="nucleotide sequence ID" value="NZ_SJPU01000001.1"/>
</dbReference>
<dbReference type="GO" id="GO:0045439">
    <property type="term" value="F:isopenicillin-N epimerase activity"/>
    <property type="evidence" value="ECO:0007669"/>
    <property type="project" value="UniProtKB-EC"/>
</dbReference>
<proteinExistence type="predicted"/>
<dbReference type="PANTHER" id="PTHR43092">
    <property type="entry name" value="L-CYSTEINE DESULFHYDRASE"/>
    <property type="match status" value="1"/>
</dbReference>
<evidence type="ECO:0000313" key="4">
    <source>
        <dbReference type="Proteomes" id="UP000319908"/>
    </source>
</evidence>
<dbReference type="Proteomes" id="UP000319908">
    <property type="component" value="Unassembled WGS sequence"/>
</dbReference>
<dbReference type="EC" id="5.1.1.17" evidence="3"/>
<dbReference type="AlphaFoldDB" id="A0A5C6C6A1"/>
<comment type="caution">
    <text evidence="3">The sequence shown here is derived from an EMBL/GenBank/DDBJ whole genome shotgun (WGS) entry which is preliminary data.</text>
</comment>
<evidence type="ECO:0000256" key="1">
    <source>
        <dbReference type="ARBA" id="ARBA00022898"/>
    </source>
</evidence>
<dbReference type="Pfam" id="PF00266">
    <property type="entry name" value="Aminotran_5"/>
    <property type="match status" value="1"/>
</dbReference>
<dbReference type="OrthoDB" id="250246at2"/>
<dbReference type="Gene3D" id="3.40.640.10">
    <property type="entry name" value="Type I PLP-dependent aspartate aminotransferase-like (Major domain)"/>
    <property type="match status" value="1"/>
</dbReference>
<reference evidence="3 4" key="1">
    <citation type="journal article" date="2020" name="Antonie Van Leeuwenhoek">
        <title>Rhodopirellula heiligendammensis sp. nov., Rhodopirellula pilleata sp. nov., and Rhodopirellula solitaria sp. nov. isolated from natural or artificial marine surfaces in Northern Germany and California, USA, and emended description of the genus Rhodopirellula.</title>
        <authorList>
            <person name="Kallscheuer N."/>
            <person name="Wiegand S."/>
            <person name="Jogler M."/>
            <person name="Boedeker C."/>
            <person name="Peeters S.H."/>
            <person name="Rast P."/>
            <person name="Heuer A."/>
            <person name="Jetten M.S.M."/>
            <person name="Rohde M."/>
            <person name="Jogler C."/>
        </authorList>
    </citation>
    <scope>NUCLEOTIDE SEQUENCE [LARGE SCALE GENOMIC DNA]</scope>
    <source>
        <strain evidence="3 4">Poly21</strain>
    </source>
</reference>
<name>A0A5C6C6A1_9BACT</name>
<accession>A0A5C6C6A1</accession>
<dbReference type="SUPFAM" id="SSF53383">
    <property type="entry name" value="PLP-dependent transferases"/>
    <property type="match status" value="1"/>
</dbReference>
<keyword evidence="4" id="KW-1185">Reference proteome</keyword>
<organism evidence="3 4">
    <name type="scientific">Allorhodopirellula heiligendammensis</name>
    <dbReference type="NCBI Taxonomy" id="2714739"/>
    <lineage>
        <taxon>Bacteria</taxon>
        <taxon>Pseudomonadati</taxon>
        <taxon>Planctomycetota</taxon>
        <taxon>Planctomycetia</taxon>
        <taxon>Pirellulales</taxon>
        <taxon>Pirellulaceae</taxon>
        <taxon>Allorhodopirellula</taxon>
    </lineage>
</organism>